<dbReference type="Proteomes" id="UP000595847">
    <property type="component" value="Chromosome"/>
</dbReference>
<dbReference type="InterPro" id="IPR042215">
    <property type="entry name" value="CarD-like_C"/>
</dbReference>
<dbReference type="PANTHER" id="PTHR38447:SF1">
    <property type="entry name" value="RNA POLYMERASE-BINDING TRANSCRIPTION FACTOR CARD"/>
    <property type="match status" value="1"/>
</dbReference>
<dbReference type="Pfam" id="PF21095">
    <property type="entry name" value="CarD_C"/>
    <property type="match status" value="1"/>
</dbReference>
<dbReference type="InterPro" id="IPR048792">
    <property type="entry name" value="CarD_C"/>
</dbReference>
<protein>
    <submittedName>
        <fullName evidence="2">CarD family transcriptional regulator</fullName>
    </submittedName>
</protein>
<dbReference type="InterPro" id="IPR036101">
    <property type="entry name" value="CarD-like/TRCF_RID_sf"/>
</dbReference>
<evidence type="ECO:0000313" key="3">
    <source>
        <dbReference type="EMBL" id="QUO43799.1"/>
    </source>
</evidence>
<dbReference type="Gene3D" id="1.20.58.1290">
    <property type="entry name" value="CarD-like, C-terminal domain"/>
    <property type="match status" value="1"/>
</dbReference>
<dbReference type="Pfam" id="PF02559">
    <property type="entry name" value="CarD_TRCF_RID"/>
    <property type="match status" value="1"/>
</dbReference>
<dbReference type="AlphaFoldDB" id="A0A7T5EQ70"/>
<dbReference type="Gene3D" id="2.40.10.170">
    <property type="match status" value="1"/>
</dbReference>
<sequence length="164" mass="18322">MFQIGDKIFYPVHGAGIVETIVEKEFLGEKQQYYVLDMLLRELHIMVPLHKIDGLNIRPVVEESTLNEVLVLLHEGEPDLSVTAAQRQRINHEKLKSGDIYEGAIVIRDLSYLNRLKGLGTGDRLMLDQAQQLLISEVELVKGISTEEASDMLIQAIQGSGSIA</sequence>
<evidence type="ECO:0000313" key="5">
    <source>
        <dbReference type="Proteomes" id="UP000677234"/>
    </source>
</evidence>
<dbReference type="KEGG" id="bcop:JD108_21500"/>
<reference evidence="2 4" key="1">
    <citation type="submission" date="2020-12" db="EMBL/GenBank/DDBJ databases">
        <title>strain FJAT-54423T represents a novel species of the genus Brevibacillus.</title>
        <authorList>
            <person name="Tang R."/>
        </authorList>
    </citation>
    <scope>NUCLEOTIDE SEQUENCE [LARGE SCALE GENOMIC DNA]</scope>
    <source>
        <strain evidence="2 4">FJAT-54423</strain>
    </source>
</reference>
<proteinExistence type="predicted"/>
<name>A0A7T5EQ70_9BACL</name>
<organism evidence="2 4">
    <name type="scientific">Brevibacillus composti</name>
    <dbReference type="NCBI Taxonomy" id="2796470"/>
    <lineage>
        <taxon>Bacteria</taxon>
        <taxon>Bacillati</taxon>
        <taxon>Bacillota</taxon>
        <taxon>Bacilli</taxon>
        <taxon>Bacillales</taxon>
        <taxon>Paenibacillaceae</taxon>
        <taxon>Brevibacillus</taxon>
    </lineage>
</organism>
<keyword evidence="5" id="KW-1185">Reference proteome</keyword>
<evidence type="ECO:0000313" key="2">
    <source>
        <dbReference type="EMBL" id="QQE76731.1"/>
    </source>
</evidence>
<evidence type="ECO:0000259" key="1">
    <source>
        <dbReference type="SMART" id="SM01058"/>
    </source>
</evidence>
<evidence type="ECO:0000313" key="4">
    <source>
        <dbReference type="Proteomes" id="UP000595847"/>
    </source>
</evidence>
<gene>
    <name evidence="2" type="ORF">JD108_21500</name>
    <name evidence="3" type="ORF">KDJ56_21435</name>
</gene>
<dbReference type="GO" id="GO:0009303">
    <property type="term" value="P:rRNA transcription"/>
    <property type="evidence" value="ECO:0007669"/>
    <property type="project" value="TreeGrafter"/>
</dbReference>
<dbReference type="EMBL" id="CP066308">
    <property type="protein sequence ID" value="QQE76731.1"/>
    <property type="molecule type" value="Genomic_DNA"/>
</dbReference>
<dbReference type="Proteomes" id="UP000677234">
    <property type="component" value="Chromosome"/>
</dbReference>
<dbReference type="SMART" id="SM01058">
    <property type="entry name" value="CarD_TRCF"/>
    <property type="match status" value="1"/>
</dbReference>
<dbReference type="SUPFAM" id="SSF141259">
    <property type="entry name" value="CarD-like"/>
    <property type="match status" value="1"/>
</dbReference>
<dbReference type="PANTHER" id="PTHR38447">
    <property type="entry name" value="TRANSCRIPTION FACTOR YDEB-RELATED"/>
    <property type="match status" value="1"/>
</dbReference>
<feature type="domain" description="CarD-like/TRCF RNAP-interacting" evidence="1">
    <location>
        <begin position="1"/>
        <end position="111"/>
    </location>
</feature>
<dbReference type="InterPro" id="IPR052531">
    <property type="entry name" value="CarD-like_regulator"/>
</dbReference>
<dbReference type="EMBL" id="CP073708">
    <property type="protein sequence ID" value="QUO43799.1"/>
    <property type="molecule type" value="Genomic_DNA"/>
</dbReference>
<dbReference type="InterPro" id="IPR003711">
    <property type="entry name" value="CarD-like/TRCF_RID"/>
</dbReference>
<accession>A0A7T5EQ70</accession>
<reference evidence="3" key="2">
    <citation type="submission" date="2021-04" db="EMBL/GenBank/DDBJ databases">
        <title>Brevibacillus composti FJAT-54423, complete genome.</title>
        <authorList>
            <person name="Tang R."/>
        </authorList>
    </citation>
    <scope>NUCLEOTIDE SEQUENCE</scope>
    <source>
        <strain evidence="3">FJAT-54424</strain>
    </source>
</reference>